<dbReference type="PANTHER" id="PTHR47800">
    <property type="entry name" value="C2 DOMAIN-CONTAINING PROTEIN"/>
    <property type="match status" value="1"/>
</dbReference>
<reference evidence="3" key="1">
    <citation type="journal article" date="2020" name="bioRxiv">
        <title>Whole genome comparisons of ergot fungi reveals the divergence and evolution of species within the genus Claviceps are the result of varying mechanisms driving genome evolution and host range expansion.</title>
        <authorList>
            <person name="Wyka S.A."/>
            <person name="Mondo S.J."/>
            <person name="Liu M."/>
            <person name="Dettman J."/>
            <person name="Nalam V."/>
            <person name="Broders K.D."/>
        </authorList>
    </citation>
    <scope>NUCLEOTIDE SEQUENCE</scope>
    <source>
        <strain evidence="3">CCC 602</strain>
    </source>
</reference>
<dbReference type="OrthoDB" id="73919at2759"/>
<dbReference type="InterPro" id="IPR000008">
    <property type="entry name" value="C2_dom"/>
</dbReference>
<feature type="compositionally biased region" description="Basic and acidic residues" evidence="1">
    <location>
        <begin position="431"/>
        <end position="446"/>
    </location>
</feature>
<evidence type="ECO:0000313" key="4">
    <source>
        <dbReference type="Proteomes" id="UP000748025"/>
    </source>
</evidence>
<feature type="region of interest" description="Disordered" evidence="1">
    <location>
        <begin position="1"/>
        <end position="73"/>
    </location>
</feature>
<dbReference type="PROSITE" id="PS50004">
    <property type="entry name" value="C2"/>
    <property type="match status" value="1"/>
</dbReference>
<feature type="compositionally biased region" description="Low complexity" evidence="1">
    <location>
        <begin position="24"/>
        <end position="34"/>
    </location>
</feature>
<dbReference type="Proteomes" id="UP000748025">
    <property type="component" value="Unassembled WGS sequence"/>
</dbReference>
<feature type="compositionally biased region" description="Polar residues" evidence="1">
    <location>
        <begin position="1"/>
        <end position="13"/>
    </location>
</feature>
<dbReference type="Pfam" id="PF00168">
    <property type="entry name" value="C2"/>
    <property type="match status" value="1"/>
</dbReference>
<feature type="region of interest" description="Disordered" evidence="1">
    <location>
        <begin position="533"/>
        <end position="567"/>
    </location>
</feature>
<dbReference type="SUPFAM" id="SSF49562">
    <property type="entry name" value="C2 domain (Calcium/lipid-binding domain, CaLB)"/>
    <property type="match status" value="1"/>
</dbReference>
<dbReference type="PANTHER" id="PTHR47800:SF5">
    <property type="entry name" value="FER-1-LIKE PROTEIN 6"/>
    <property type="match status" value="1"/>
</dbReference>
<dbReference type="SMART" id="SM00239">
    <property type="entry name" value="C2"/>
    <property type="match status" value="1"/>
</dbReference>
<evidence type="ECO:0000256" key="1">
    <source>
        <dbReference type="SAM" id="MobiDB-lite"/>
    </source>
</evidence>
<dbReference type="InterPro" id="IPR035892">
    <property type="entry name" value="C2_domain_sf"/>
</dbReference>
<name>A0A9P7N568_9HYPO</name>
<keyword evidence="4" id="KW-1185">Reference proteome</keyword>
<protein>
    <recommendedName>
        <fullName evidence="2">C2 domain-containing protein</fullName>
    </recommendedName>
</protein>
<feature type="region of interest" description="Disordered" evidence="1">
    <location>
        <begin position="259"/>
        <end position="290"/>
    </location>
</feature>
<comment type="caution">
    <text evidence="3">The sequence shown here is derived from an EMBL/GenBank/DDBJ whole genome shotgun (WGS) entry which is preliminary data.</text>
</comment>
<feature type="compositionally biased region" description="Basic and acidic residues" evidence="1">
    <location>
        <begin position="544"/>
        <end position="561"/>
    </location>
</feature>
<dbReference type="EMBL" id="SRPW01003171">
    <property type="protein sequence ID" value="KAG5987976.1"/>
    <property type="molecule type" value="Genomic_DNA"/>
</dbReference>
<feature type="domain" description="C2" evidence="2">
    <location>
        <begin position="59"/>
        <end position="189"/>
    </location>
</feature>
<gene>
    <name evidence="3" type="ORF">E4U43_004873</name>
</gene>
<dbReference type="Gene3D" id="2.60.40.150">
    <property type="entry name" value="C2 domain"/>
    <property type="match status" value="1"/>
</dbReference>
<proteinExistence type="predicted"/>
<organism evidence="3 4">
    <name type="scientific">Claviceps pusilla</name>
    <dbReference type="NCBI Taxonomy" id="123648"/>
    <lineage>
        <taxon>Eukaryota</taxon>
        <taxon>Fungi</taxon>
        <taxon>Dikarya</taxon>
        <taxon>Ascomycota</taxon>
        <taxon>Pezizomycotina</taxon>
        <taxon>Sordariomycetes</taxon>
        <taxon>Hypocreomycetidae</taxon>
        <taxon>Hypocreales</taxon>
        <taxon>Clavicipitaceae</taxon>
        <taxon>Claviceps</taxon>
    </lineage>
</organism>
<feature type="region of interest" description="Disordered" evidence="1">
    <location>
        <begin position="431"/>
        <end position="463"/>
    </location>
</feature>
<accession>A0A9P7N568</accession>
<dbReference type="AlphaFoldDB" id="A0A9P7N568"/>
<evidence type="ECO:0000313" key="3">
    <source>
        <dbReference type="EMBL" id="KAG5987976.1"/>
    </source>
</evidence>
<sequence length="592" mass="65847">MTTTTVDALNQANGPDVHDRSDADANTDADTSKSQQNGTASHKPPHSRSLSLKKAVKPKKPPGGFDQTPLPDAPPGYTVRFGFLYAANLPPGDLTTVSSDPFLTATLKASNPKRHKEEPDLVYRTQTRRSTTDPEWNEEWVVANVPASGFTLKCRLYDEDSPDKDDRLGNVTVKVPQLSEAWDGIPAPGKEFEAKKRMISKRALVLKTITTCFHSDMHVTPRLCITMEVLGKSDPPHAQMYTVGPTRWTKHFSPMIGRLTGTKVNRDAEEDHEERASKEEDDKRKKSQKYDFQANEMQLQGPVPPELYHRFVEFRPIIGSMFTSSGIRGKILNLALHKQHNRIYNFDQSTEWGSFEPCSEKAALCFLRLAHFDEGGRVFTYVLTLDGIFRFTETGKEFGIDLLSKHTMHSNVASYIACSGEFFIRRLERPVASDDPNPKEKVHPGDEISGGPPKEDPPPNPSFYQLVIDNDSGTYRPDKSILPKLKAFLEKNFPGLGVVAMHWEEERLQEMKQAQRDVKKSEGRMVNLVMNRSASSISSAESELEARDATWEAGGKSKREAALAAVEDPSQLKQAIKEVLPGGVGGTSAAAK</sequence>
<dbReference type="GO" id="GO:0010628">
    <property type="term" value="P:positive regulation of gene expression"/>
    <property type="evidence" value="ECO:0007669"/>
    <property type="project" value="TreeGrafter"/>
</dbReference>
<feature type="compositionally biased region" description="Basic and acidic residues" evidence="1">
    <location>
        <begin position="264"/>
        <end position="284"/>
    </location>
</feature>
<evidence type="ECO:0000259" key="2">
    <source>
        <dbReference type="PROSITE" id="PS50004"/>
    </source>
</evidence>